<dbReference type="InterPro" id="IPR050469">
    <property type="entry name" value="Diguanylate_Cyclase"/>
</dbReference>
<evidence type="ECO:0000313" key="6">
    <source>
        <dbReference type="Proteomes" id="UP000199120"/>
    </source>
</evidence>
<keyword evidence="3" id="KW-0812">Transmembrane</keyword>
<dbReference type="FunFam" id="3.30.70.270:FF:000001">
    <property type="entry name" value="Diguanylate cyclase domain protein"/>
    <property type="match status" value="1"/>
</dbReference>
<keyword evidence="3" id="KW-0472">Membrane</keyword>
<feature type="domain" description="GGDEF" evidence="4">
    <location>
        <begin position="240"/>
        <end position="376"/>
    </location>
</feature>
<dbReference type="SUPFAM" id="SSF55073">
    <property type="entry name" value="Nucleotide cyclase"/>
    <property type="match status" value="1"/>
</dbReference>
<evidence type="ECO:0000256" key="3">
    <source>
        <dbReference type="SAM" id="Phobius"/>
    </source>
</evidence>
<dbReference type="NCBIfam" id="TIGR00254">
    <property type="entry name" value="GGDEF"/>
    <property type="match status" value="1"/>
</dbReference>
<accession>A0A1H7LIA8</accession>
<comment type="catalytic activity">
    <reaction evidence="2">
        <text>2 GTP = 3',3'-c-di-GMP + 2 diphosphate</text>
        <dbReference type="Rhea" id="RHEA:24898"/>
        <dbReference type="ChEBI" id="CHEBI:33019"/>
        <dbReference type="ChEBI" id="CHEBI:37565"/>
        <dbReference type="ChEBI" id="CHEBI:58805"/>
        <dbReference type="EC" id="2.7.7.65"/>
    </reaction>
</comment>
<evidence type="ECO:0000259" key="4">
    <source>
        <dbReference type="PROSITE" id="PS50887"/>
    </source>
</evidence>
<dbReference type="Proteomes" id="UP000199120">
    <property type="component" value="Unassembled WGS sequence"/>
</dbReference>
<dbReference type="STRING" id="416943.SAMN05445871_3812"/>
<dbReference type="SMART" id="SM00267">
    <property type="entry name" value="GGDEF"/>
    <property type="match status" value="1"/>
</dbReference>
<name>A0A1H7LIA8_9BURK</name>
<dbReference type="PROSITE" id="PS50887">
    <property type="entry name" value="GGDEF"/>
    <property type="match status" value="1"/>
</dbReference>
<organism evidence="5 6">
    <name type="scientific">Paraburkholderia caballeronis</name>
    <dbReference type="NCBI Taxonomy" id="416943"/>
    <lineage>
        <taxon>Bacteria</taxon>
        <taxon>Pseudomonadati</taxon>
        <taxon>Pseudomonadota</taxon>
        <taxon>Betaproteobacteria</taxon>
        <taxon>Burkholderiales</taxon>
        <taxon>Burkholderiaceae</taxon>
        <taxon>Paraburkholderia</taxon>
    </lineage>
</organism>
<feature type="transmembrane region" description="Helical" evidence="3">
    <location>
        <begin position="81"/>
        <end position="99"/>
    </location>
</feature>
<keyword evidence="6" id="KW-1185">Reference proteome</keyword>
<feature type="transmembrane region" description="Helical" evidence="3">
    <location>
        <begin position="138"/>
        <end position="158"/>
    </location>
</feature>
<dbReference type="Gene3D" id="3.30.70.270">
    <property type="match status" value="1"/>
</dbReference>
<reference evidence="6" key="1">
    <citation type="submission" date="2016-10" db="EMBL/GenBank/DDBJ databases">
        <authorList>
            <person name="Varghese N."/>
            <person name="Submissions S."/>
        </authorList>
    </citation>
    <scope>NUCLEOTIDE SEQUENCE [LARGE SCALE GENOMIC DNA]</scope>
    <source>
        <strain evidence="6">LMG 26416</strain>
    </source>
</reference>
<feature type="transmembrane region" description="Helical" evidence="3">
    <location>
        <begin position="21"/>
        <end position="41"/>
    </location>
</feature>
<dbReference type="InterPro" id="IPR000160">
    <property type="entry name" value="GGDEF_dom"/>
</dbReference>
<proteinExistence type="predicted"/>
<dbReference type="AlphaFoldDB" id="A0A1H7LIA8"/>
<feature type="transmembrane region" description="Helical" evidence="3">
    <location>
        <begin position="178"/>
        <end position="198"/>
    </location>
</feature>
<protein>
    <recommendedName>
        <fullName evidence="1">diguanylate cyclase</fullName>
        <ecNumber evidence="1">2.7.7.65</ecNumber>
    </recommendedName>
</protein>
<feature type="transmembrane region" description="Helical" evidence="3">
    <location>
        <begin position="47"/>
        <end position="69"/>
    </location>
</feature>
<dbReference type="InterPro" id="IPR029787">
    <property type="entry name" value="Nucleotide_cyclase"/>
</dbReference>
<dbReference type="EC" id="2.7.7.65" evidence="1"/>
<gene>
    <name evidence="5" type="ORF">SAMN05192542_104366</name>
</gene>
<feature type="transmembrane region" description="Helical" evidence="3">
    <location>
        <begin position="105"/>
        <end position="126"/>
    </location>
</feature>
<evidence type="ECO:0000256" key="1">
    <source>
        <dbReference type="ARBA" id="ARBA00012528"/>
    </source>
</evidence>
<dbReference type="PANTHER" id="PTHR45138">
    <property type="entry name" value="REGULATORY COMPONENTS OF SENSORY TRANSDUCTION SYSTEM"/>
    <property type="match status" value="1"/>
</dbReference>
<evidence type="ECO:0000313" key="5">
    <source>
        <dbReference type="EMBL" id="SEK98559.1"/>
    </source>
</evidence>
<dbReference type="Pfam" id="PF00990">
    <property type="entry name" value="GGDEF"/>
    <property type="match status" value="1"/>
</dbReference>
<keyword evidence="3" id="KW-1133">Transmembrane helix</keyword>
<dbReference type="CDD" id="cd01949">
    <property type="entry name" value="GGDEF"/>
    <property type="match status" value="1"/>
</dbReference>
<dbReference type="EMBL" id="FOAJ01000004">
    <property type="protein sequence ID" value="SEK98559.1"/>
    <property type="molecule type" value="Genomic_DNA"/>
</dbReference>
<dbReference type="InterPro" id="IPR043128">
    <property type="entry name" value="Rev_trsase/Diguanyl_cyclase"/>
</dbReference>
<sequence length="376" mass="40788">MLSSIMSVAILGSLLPARIPGVRRWMGANALAVVGLVLFSLQRAAPALLSILAANGIFAISIVLVLEGCRQFFGRRPSLRAAYAGCAAVLAGIAYWTWVKTDINARIVLVSAFHAWIYVAIGWTAWRGHPPGRPAYSYRFVTIASWLGALGHASRGVVYASGWEAQAALLQATPLNTAFLALGILAPSALTIGMVMLAHDRLAERLERFANFDELTGALTRRAFVARAEALLDSARRHETRLSIAIIDIDHFKTINDRYGHAAGDRVLARFGRLMTVSVRESDLFGRLGGEEFALLFPGIARDDALARVDAIRVKSRFDRRSHPTDDPDLPDRSVTFSAGVDEYRSGDTLADLMGRADAALYSAKTSGRDRVVIAA</sequence>
<dbReference type="PANTHER" id="PTHR45138:SF9">
    <property type="entry name" value="DIGUANYLATE CYCLASE DGCM-RELATED"/>
    <property type="match status" value="1"/>
</dbReference>
<dbReference type="GO" id="GO:0052621">
    <property type="term" value="F:diguanylate cyclase activity"/>
    <property type="evidence" value="ECO:0007669"/>
    <property type="project" value="UniProtKB-EC"/>
</dbReference>
<evidence type="ECO:0000256" key="2">
    <source>
        <dbReference type="ARBA" id="ARBA00034247"/>
    </source>
</evidence>